<comment type="similarity">
    <text evidence="1">Belongs to the peptidase A24 family.</text>
</comment>
<dbReference type="GO" id="GO:0006465">
    <property type="term" value="P:signal peptide processing"/>
    <property type="evidence" value="ECO:0007669"/>
    <property type="project" value="TreeGrafter"/>
</dbReference>
<dbReference type="STRING" id="134601.AFA91_24680"/>
<dbReference type="GO" id="GO:0005886">
    <property type="term" value="C:plasma membrane"/>
    <property type="evidence" value="ECO:0007669"/>
    <property type="project" value="TreeGrafter"/>
</dbReference>
<dbReference type="PATRIC" id="fig|134601.6.peg.5102"/>
<keyword evidence="2" id="KW-1133">Transmembrane helix</keyword>
<dbReference type="PANTHER" id="PTHR30487">
    <property type="entry name" value="TYPE 4 PREPILIN-LIKE PROTEINS LEADER PEPTIDE-PROCESSING ENZYME"/>
    <property type="match status" value="1"/>
</dbReference>
<feature type="transmembrane region" description="Helical" evidence="2">
    <location>
        <begin position="14"/>
        <end position="33"/>
    </location>
</feature>
<reference evidence="4 5" key="1">
    <citation type="submission" date="2015-07" db="EMBL/GenBank/DDBJ databases">
        <title>Complete genome sequence of Mycobacterium goodii X7B, a facultative thermophilic biodesulfurizing bacterium.</title>
        <authorList>
            <person name="Yu B."/>
            <person name="Li F."/>
            <person name="Xu P."/>
        </authorList>
    </citation>
    <scope>NUCLEOTIDE SEQUENCE [LARGE SCALE GENOMIC DNA]</scope>
    <source>
        <strain evidence="4 5">X7B</strain>
    </source>
</reference>
<proteinExistence type="inferred from homology"/>
<evidence type="ECO:0000256" key="1">
    <source>
        <dbReference type="ARBA" id="ARBA00005801"/>
    </source>
</evidence>
<dbReference type="EMBL" id="CP012150">
    <property type="protein sequence ID" value="AKS34558.1"/>
    <property type="molecule type" value="Genomic_DNA"/>
</dbReference>
<gene>
    <name evidence="4" type="ORF">AFA91_24680</name>
</gene>
<keyword evidence="2" id="KW-0812">Transmembrane</keyword>
<sequence>MVLPLGDFPADSGVAGYGAAVLVAAWLITLSGYDLRHRRLPNWLTLPGAVLVLIGATAAGRGPAALAGAAALSAVYLAAHLLSPRSLGGGDVKLAVGLGALTGMFGPDVWWLAALGAPLLTGAVALGAAVRGATTVPHGPSMCVASAAAVGLVLL</sequence>
<evidence type="ECO:0000256" key="2">
    <source>
        <dbReference type="SAM" id="Phobius"/>
    </source>
</evidence>
<dbReference type="Proteomes" id="UP000062255">
    <property type="component" value="Chromosome"/>
</dbReference>
<dbReference type="InterPro" id="IPR050882">
    <property type="entry name" value="Prepilin_peptidase/N-MTase"/>
</dbReference>
<dbReference type="RefSeq" id="WP_049747013.1">
    <property type="nucleotide sequence ID" value="NZ_CP012150.1"/>
</dbReference>
<dbReference type="PANTHER" id="PTHR30487:SF0">
    <property type="entry name" value="PREPILIN LEADER PEPTIDASE_N-METHYLTRANSFERASE-RELATED"/>
    <property type="match status" value="1"/>
</dbReference>
<evidence type="ECO:0000313" key="5">
    <source>
        <dbReference type="Proteomes" id="UP000062255"/>
    </source>
</evidence>
<organism evidence="4 5">
    <name type="scientific">Mycolicibacterium goodii</name>
    <name type="common">Mycobacterium goodii</name>
    <dbReference type="NCBI Taxonomy" id="134601"/>
    <lineage>
        <taxon>Bacteria</taxon>
        <taxon>Bacillati</taxon>
        <taxon>Actinomycetota</taxon>
        <taxon>Actinomycetes</taxon>
        <taxon>Mycobacteriales</taxon>
        <taxon>Mycobacteriaceae</taxon>
        <taxon>Mycolicibacterium</taxon>
    </lineage>
</organism>
<dbReference type="KEGG" id="mgo:AFA91_24680"/>
<evidence type="ECO:0000259" key="3">
    <source>
        <dbReference type="Pfam" id="PF01478"/>
    </source>
</evidence>
<evidence type="ECO:0000313" key="4">
    <source>
        <dbReference type="EMBL" id="AKS34558.1"/>
    </source>
</evidence>
<accession>A0A0K0XAY3</accession>
<feature type="transmembrane region" description="Helical" evidence="2">
    <location>
        <begin position="40"/>
        <end position="58"/>
    </location>
</feature>
<dbReference type="InterPro" id="IPR000045">
    <property type="entry name" value="Prepilin_IV_endopep_pep"/>
</dbReference>
<dbReference type="Gene3D" id="1.20.120.1220">
    <property type="match status" value="1"/>
</dbReference>
<name>A0A0K0XAY3_MYCGD</name>
<dbReference type="GO" id="GO:0004190">
    <property type="term" value="F:aspartic-type endopeptidase activity"/>
    <property type="evidence" value="ECO:0007669"/>
    <property type="project" value="InterPro"/>
</dbReference>
<keyword evidence="2" id="KW-0472">Membrane</keyword>
<dbReference type="Pfam" id="PF01478">
    <property type="entry name" value="Peptidase_A24"/>
    <property type="match status" value="1"/>
</dbReference>
<protein>
    <submittedName>
        <fullName evidence="4">Peptidase A24</fullName>
    </submittedName>
</protein>
<feature type="domain" description="Prepilin type IV endopeptidase peptidase" evidence="3">
    <location>
        <begin position="22"/>
        <end position="114"/>
    </location>
</feature>
<dbReference type="AlphaFoldDB" id="A0A0K0XAY3"/>